<evidence type="ECO:0000256" key="3">
    <source>
        <dbReference type="ARBA" id="ARBA00022801"/>
    </source>
</evidence>
<dbReference type="GO" id="GO:0016829">
    <property type="term" value="F:lyase activity"/>
    <property type="evidence" value="ECO:0007669"/>
    <property type="project" value="UniProtKB-KW"/>
</dbReference>
<dbReference type="HOGENOM" id="CLU_111658_4_0_1"/>
<dbReference type="SUPFAM" id="SSF53933">
    <property type="entry name" value="Microbial ribonucleases"/>
    <property type="match status" value="1"/>
</dbReference>
<keyword evidence="6" id="KW-0732">Signal</keyword>
<sequence>MYRQLFFVLTFAICIVSANPIKAVNCGGTNIKVGGVQRNLNEGVRLQRSGQQIPSGDSARALYPHTYNDRDGLNLARTCPGQLWEFPLVKGDQPFKAGEKAGPNRVVFSQTGDYCASITHTGASTPNGFVLCKNVA</sequence>
<keyword evidence="3" id="KW-0378">Hydrolase</keyword>
<dbReference type="GO" id="GO:0004521">
    <property type="term" value="F:RNA endonuclease activity"/>
    <property type="evidence" value="ECO:0007669"/>
    <property type="project" value="InterPro"/>
</dbReference>
<proteinExistence type="predicted"/>
<reference evidence="7 8" key="1">
    <citation type="journal article" date="2012" name="Proc. Natl. Acad. Sci. U.S.A.">
        <title>Comparative genomics of Ceriporiopsis subvermispora and Phanerochaete chrysosporium provide insight into selective ligninolysis.</title>
        <authorList>
            <person name="Fernandez-Fueyo E."/>
            <person name="Ruiz-Duenas F.J."/>
            <person name="Ferreira P."/>
            <person name="Floudas D."/>
            <person name="Hibbett D.S."/>
            <person name="Canessa P."/>
            <person name="Larrondo L.F."/>
            <person name="James T.Y."/>
            <person name="Seelenfreund D."/>
            <person name="Lobos S."/>
            <person name="Polanco R."/>
            <person name="Tello M."/>
            <person name="Honda Y."/>
            <person name="Watanabe T."/>
            <person name="Watanabe T."/>
            <person name="Ryu J.S."/>
            <person name="Kubicek C.P."/>
            <person name="Schmoll M."/>
            <person name="Gaskell J."/>
            <person name="Hammel K.E."/>
            <person name="St John F.J."/>
            <person name="Vanden Wymelenberg A."/>
            <person name="Sabat G."/>
            <person name="Splinter BonDurant S."/>
            <person name="Syed K."/>
            <person name="Yadav J.S."/>
            <person name="Doddapaneni H."/>
            <person name="Subramanian V."/>
            <person name="Lavin J.L."/>
            <person name="Oguiza J.A."/>
            <person name="Perez G."/>
            <person name="Pisabarro A.G."/>
            <person name="Ramirez L."/>
            <person name="Santoyo F."/>
            <person name="Master E."/>
            <person name="Coutinho P.M."/>
            <person name="Henrissat B."/>
            <person name="Lombard V."/>
            <person name="Magnuson J.K."/>
            <person name="Kuees U."/>
            <person name="Hori C."/>
            <person name="Igarashi K."/>
            <person name="Samejima M."/>
            <person name="Held B.W."/>
            <person name="Barry K.W."/>
            <person name="LaButti K.M."/>
            <person name="Lapidus A."/>
            <person name="Lindquist E.A."/>
            <person name="Lucas S.M."/>
            <person name="Riley R."/>
            <person name="Salamov A.A."/>
            <person name="Hoffmeister D."/>
            <person name="Schwenk D."/>
            <person name="Hadar Y."/>
            <person name="Yarden O."/>
            <person name="de Vries R.P."/>
            <person name="Wiebenga A."/>
            <person name="Stenlid J."/>
            <person name="Eastwood D."/>
            <person name="Grigoriev I.V."/>
            <person name="Berka R.M."/>
            <person name="Blanchette R.A."/>
            <person name="Kersten P."/>
            <person name="Martinez A.T."/>
            <person name="Vicuna R."/>
            <person name="Cullen D."/>
        </authorList>
    </citation>
    <scope>NUCLEOTIDE SEQUENCE [LARGE SCALE GENOMIC DNA]</scope>
    <source>
        <strain evidence="7 8">B</strain>
    </source>
</reference>
<dbReference type="AlphaFoldDB" id="M2R7T3"/>
<gene>
    <name evidence="7" type="ORF">CERSUDRAFT_97720</name>
</gene>
<evidence type="ECO:0000256" key="6">
    <source>
        <dbReference type="SAM" id="SignalP"/>
    </source>
</evidence>
<dbReference type="OrthoDB" id="5425539at2759"/>
<dbReference type="EMBL" id="KB445803">
    <property type="protein sequence ID" value="EMD34467.1"/>
    <property type="molecule type" value="Genomic_DNA"/>
</dbReference>
<keyword evidence="2" id="KW-0255">Endonuclease</keyword>
<evidence type="ECO:0000313" key="7">
    <source>
        <dbReference type="EMBL" id="EMD34467.1"/>
    </source>
</evidence>
<evidence type="ECO:0000313" key="8">
    <source>
        <dbReference type="Proteomes" id="UP000016930"/>
    </source>
</evidence>
<evidence type="ECO:0000256" key="5">
    <source>
        <dbReference type="ARBA" id="ARBA00023239"/>
    </source>
</evidence>
<protein>
    <submittedName>
        <fullName evidence="7">Uncharacterized protein</fullName>
    </submittedName>
</protein>
<evidence type="ECO:0000256" key="1">
    <source>
        <dbReference type="ARBA" id="ARBA00022722"/>
    </source>
</evidence>
<dbReference type="Gene3D" id="3.10.450.30">
    <property type="entry name" value="Microbial ribonucleases"/>
    <property type="match status" value="1"/>
</dbReference>
<keyword evidence="1" id="KW-0540">Nuclease</keyword>
<accession>M2R7T3</accession>
<dbReference type="Proteomes" id="UP000016930">
    <property type="component" value="Unassembled WGS sequence"/>
</dbReference>
<evidence type="ECO:0000256" key="2">
    <source>
        <dbReference type="ARBA" id="ARBA00022759"/>
    </source>
</evidence>
<dbReference type="Pfam" id="PF00545">
    <property type="entry name" value="Ribonuclease"/>
    <property type="match status" value="1"/>
</dbReference>
<keyword evidence="4" id="KW-1015">Disulfide bond</keyword>
<keyword evidence="5" id="KW-0456">Lyase</keyword>
<dbReference type="PANTHER" id="PTHR42104">
    <property type="entry name" value="EXTRACELLULAR GUANYL-SPECIFIC RIBONUCLEASE RNTA (AFU_ORTHOLOGUE AFUA_4G03230)"/>
    <property type="match status" value="1"/>
</dbReference>
<feature type="signal peptide" evidence="6">
    <location>
        <begin position="1"/>
        <end position="18"/>
    </location>
</feature>
<dbReference type="GO" id="GO:0003723">
    <property type="term" value="F:RNA binding"/>
    <property type="evidence" value="ECO:0007669"/>
    <property type="project" value="InterPro"/>
</dbReference>
<dbReference type="PANTHER" id="PTHR42104:SF1">
    <property type="entry name" value="EXTRACELLULAR GUANYL-SPECIFIC RIBONUCLEASE RNTA (AFU_ORTHOLOGUE AFUA_4G03230)"/>
    <property type="match status" value="1"/>
</dbReference>
<dbReference type="InterPro" id="IPR000026">
    <property type="entry name" value="N1-like"/>
</dbReference>
<evidence type="ECO:0000256" key="4">
    <source>
        <dbReference type="ARBA" id="ARBA00023157"/>
    </source>
</evidence>
<keyword evidence="8" id="KW-1185">Reference proteome</keyword>
<dbReference type="GO" id="GO:0016787">
    <property type="term" value="F:hydrolase activity"/>
    <property type="evidence" value="ECO:0007669"/>
    <property type="project" value="UniProtKB-KW"/>
</dbReference>
<feature type="chain" id="PRO_5004024338" evidence="6">
    <location>
        <begin position="19"/>
        <end position="136"/>
    </location>
</feature>
<dbReference type="InterPro" id="IPR016191">
    <property type="entry name" value="Ribonuclease/ribotoxin"/>
</dbReference>
<name>M2R7T3_CERS8</name>
<organism evidence="7 8">
    <name type="scientific">Ceriporiopsis subvermispora (strain B)</name>
    <name type="common">White-rot fungus</name>
    <name type="synonym">Gelatoporia subvermispora</name>
    <dbReference type="NCBI Taxonomy" id="914234"/>
    <lineage>
        <taxon>Eukaryota</taxon>
        <taxon>Fungi</taxon>
        <taxon>Dikarya</taxon>
        <taxon>Basidiomycota</taxon>
        <taxon>Agaricomycotina</taxon>
        <taxon>Agaricomycetes</taxon>
        <taxon>Polyporales</taxon>
        <taxon>Gelatoporiaceae</taxon>
        <taxon>Gelatoporia</taxon>
    </lineage>
</organism>